<protein>
    <submittedName>
        <fullName evidence="1">Uncharacterized protein</fullName>
    </submittedName>
</protein>
<reference evidence="1" key="1">
    <citation type="journal article" date="2021" name="Environ. Microbiol.">
        <title>Gene family expansions and transcriptome signatures uncover fungal adaptations to wood decay.</title>
        <authorList>
            <person name="Hage H."/>
            <person name="Miyauchi S."/>
            <person name="Viragh M."/>
            <person name="Drula E."/>
            <person name="Min B."/>
            <person name="Chaduli D."/>
            <person name="Navarro D."/>
            <person name="Favel A."/>
            <person name="Norest M."/>
            <person name="Lesage-Meessen L."/>
            <person name="Balint B."/>
            <person name="Merenyi Z."/>
            <person name="de Eugenio L."/>
            <person name="Morin E."/>
            <person name="Martinez A.T."/>
            <person name="Baldrian P."/>
            <person name="Stursova M."/>
            <person name="Martinez M.J."/>
            <person name="Novotny C."/>
            <person name="Magnuson J.K."/>
            <person name="Spatafora J.W."/>
            <person name="Maurice S."/>
            <person name="Pangilinan J."/>
            <person name="Andreopoulos W."/>
            <person name="LaButti K."/>
            <person name="Hundley H."/>
            <person name="Na H."/>
            <person name="Kuo A."/>
            <person name="Barry K."/>
            <person name="Lipzen A."/>
            <person name="Henrissat B."/>
            <person name="Riley R."/>
            <person name="Ahrendt S."/>
            <person name="Nagy L.G."/>
            <person name="Grigoriev I.V."/>
            <person name="Martin F."/>
            <person name="Rosso M.N."/>
        </authorList>
    </citation>
    <scope>NUCLEOTIDE SEQUENCE</scope>
    <source>
        <strain evidence="1">CBS 384.51</strain>
    </source>
</reference>
<name>A0ACB8U2T7_9APHY</name>
<accession>A0ACB8U2T7</accession>
<evidence type="ECO:0000313" key="2">
    <source>
        <dbReference type="Proteomes" id="UP001055072"/>
    </source>
</evidence>
<sequence length="389" mass="45412">MHSLRDEDGDSQFSSLSDIEIQWQQVSEFLELKGYALRARYRKNWQPSWELPHNKGKHPECFEDHISLPPEWHTGIDAVQIATGRRVWIKRMTLRNSDEFLLGRTNRLSTEPRNHCVPMLERFHDEDPEGFRYIVTPFLRPAHDPPLETIGDAIDFVTQILDGLAFLHEQSFVTQHGEYRHILMNGDPFFPDGFHPVKLNLDPTARRPARQLSRRKASAKYYFTSFESVHAHEPLLPTDPRAIHVERAFAPELYGSNINYQLQSMFEVDIWNIGQVLKTKLLDVRSPDFSLLNMSLLEYGQVYSNVDFVKCTLEMMLDEQPGFRLRADQCRNTWQATMPRKLSTLGLSRRLRFRTETRLQTMALDMIAMLRTAAGFVEMFLEWMNCTHG</sequence>
<dbReference type="Proteomes" id="UP001055072">
    <property type="component" value="Unassembled WGS sequence"/>
</dbReference>
<organism evidence="1 2">
    <name type="scientific">Irpex rosettiformis</name>
    <dbReference type="NCBI Taxonomy" id="378272"/>
    <lineage>
        <taxon>Eukaryota</taxon>
        <taxon>Fungi</taxon>
        <taxon>Dikarya</taxon>
        <taxon>Basidiomycota</taxon>
        <taxon>Agaricomycotina</taxon>
        <taxon>Agaricomycetes</taxon>
        <taxon>Polyporales</taxon>
        <taxon>Irpicaceae</taxon>
        <taxon>Irpex</taxon>
    </lineage>
</organism>
<gene>
    <name evidence="1" type="ORF">BDY19DRAFT_994042</name>
</gene>
<evidence type="ECO:0000313" key="1">
    <source>
        <dbReference type="EMBL" id="KAI0088672.1"/>
    </source>
</evidence>
<dbReference type="EMBL" id="MU274913">
    <property type="protein sequence ID" value="KAI0088672.1"/>
    <property type="molecule type" value="Genomic_DNA"/>
</dbReference>
<comment type="caution">
    <text evidence="1">The sequence shown here is derived from an EMBL/GenBank/DDBJ whole genome shotgun (WGS) entry which is preliminary data.</text>
</comment>
<keyword evidence="2" id="KW-1185">Reference proteome</keyword>
<proteinExistence type="predicted"/>